<feature type="transmembrane region" description="Helical" evidence="1">
    <location>
        <begin position="90"/>
        <end position="110"/>
    </location>
</feature>
<dbReference type="AlphaFoldDB" id="M2QWT5"/>
<dbReference type="InterPro" id="IPR045340">
    <property type="entry name" value="DUF6533"/>
</dbReference>
<dbReference type="Pfam" id="PF20151">
    <property type="entry name" value="DUF6533"/>
    <property type="match status" value="1"/>
</dbReference>
<feature type="transmembrane region" description="Helical" evidence="1">
    <location>
        <begin position="170"/>
        <end position="194"/>
    </location>
</feature>
<evidence type="ECO:0000313" key="3">
    <source>
        <dbReference type="EMBL" id="EMD30961.1"/>
    </source>
</evidence>
<keyword evidence="1" id="KW-0472">Membrane</keyword>
<proteinExistence type="predicted"/>
<keyword evidence="1" id="KW-1133">Transmembrane helix</keyword>
<dbReference type="Proteomes" id="UP000016930">
    <property type="component" value="Unassembled WGS sequence"/>
</dbReference>
<feature type="transmembrane region" description="Helical" evidence="1">
    <location>
        <begin position="122"/>
        <end position="150"/>
    </location>
</feature>
<name>M2QWT5_CERS8</name>
<keyword evidence="1" id="KW-0812">Transmembrane</keyword>
<feature type="transmembrane region" description="Helical" evidence="1">
    <location>
        <begin position="215"/>
        <end position="234"/>
    </location>
</feature>
<feature type="transmembrane region" description="Helical" evidence="1">
    <location>
        <begin position="54"/>
        <end position="78"/>
    </location>
</feature>
<reference evidence="3 4" key="1">
    <citation type="journal article" date="2012" name="Proc. Natl. Acad. Sci. U.S.A.">
        <title>Comparative genomics of Ceriporiopsis subvermispora and Phanerochaete chrysosporium provide insight into selective ligninolysis.</title>
        <authorList>
            <person name="Fernandez-Fueyo E."/>
            <person name="Ruiz-Duenas F.J."/>
            <person name="Ferreira P."/>
            <person name="Floudas D."/>
            <person name="Hibbett D.S."/>
            <person name="Canessa P."/>
            <person name="Larrondo L.F."/>
            <person name="James T.Y."/>
            <person name="Seelenfreund D."/>
            <person name="Lobos S."/>
            <person name="Polanco R."/>
            <person name="Tello M."/>
            <person name="Honda Y."/>
            <person name="Watanabe T."/>
            <person name="Watanabe T."/>
            <person name="Ryu J.S."/>
            <person name="Kubicek C.P."/>
            <person name="Schmoll M."/>
            <person name="Gaskell J."/>
            <person name="Hammel K.E."/>
            <person name="St John F.J."/>
            <person name="Vanden Wymelenberg A."/>
            <person name="Sabat G."/>
            <person name="Splinter BonDurant S."/>
            <person name="Syed K."/>
            <person name="Yadav J.S."/>
            <person name="Doddapaneni H."/>
            <person name="Subramanian V."/>
            <person name="Lavin J.L."/>
            <person name="Oguiza J.A."/>
            <person name="Perez G."/>
            <person name="Pisabarro A.G."/>
            <person name="Ramirez L."/>
            <person name="Santoyo F."/>
            <person name="Master E."/>
            <person name="Coutinho P.M."/>
            <person name="Henrissat B."/>
            <person name="Lombard V."/>
            <person name="Magnuson J.K."/>
            <person name="Kuees U."/>
            <person name="Hori C."/>
            <person name="Igarashi K."/>
            <person name="Samejima M."/>
            <person name="Held B.W."/>
            <person name="Barry K.W."/>
            <person name="LaButti K.M."/>
            <person name="Lapidus A."/>
            <person name="Lindquist E.A."/>
            <person name="Lucas S.M."/>
            <person name="Riley R."/>
            <person name="Salamov A.A."/>
            <person name="Hoffmeister D."/>
            <person name="Schwenk D."/>
            <person name="Hadar Y."/>
            <person name="Yarden O."/>
            <person name="de Vries R.P."/>
            <person name="Wiebenga A."/>
            <person name="Stenlid J."/>
            <person name="Eastwood D."/>
            <person name="Grigoriev I.V."/>
            <person name="Berka R.M."/>
            <person name="Blanchette R.A."/>
            <person name="Kersten P."/>
            <person name="Martinez A.T."/>
            <person name="Vicuna R."/>
            <person name="Cullen D."/>
        </authorList>
    </citation>
    <scope>NUCLEOTIDE SEQUENCE [LARGE SCALE GENOMIC DNA]</scope>
    <source>
        <strain evidence="3 4">B</strain>
    </source>
</reference>
<dbReference type="HOGENOM" id="CLU_035509_1_1_1"/>
<evidence type="ECO:0000259" key="2">
    <source>
        <dbReference type="Pfam" id="PF20151"/>
    </source>
</evidence>
<keyword evidence="4" id="KW-1185">Reference proteome</keyword>
<accession>M2QWT5</accession>
<organism evidence="3 4">
    <name type="scientific">Ceriporiopsis subvermispora (strain B)</name>
    <name type="common">White-rot fungus</name>
    <name type="synonym">Gelatoporia subvermispora</name>
    <dbReference type="NCBI Taxonomy" id="914234"/>
    <lineage>
        <taxon>Eukaryota</taxon>
        <taxon>Fungi</taxon>
        <taxon>Dikarya</taxon>
        <taxon>Basidiomycota</taxon>
        <taxon>Agaricomycotina</taxon>
        <taxon>Agaricomycetes</taxon>
        <taxon>Polyporales</taxon>
        <taxon>Gelatoporiaceae</taxon>
        <taxon>Gelatoporia</taxon>
    </lineage>
</organism>
<evidence type="ECO:0000313" key="4">
    <source>
        <dbReference type="Proteomes" id="UP000016930"/>
    </source>
</evidence>
<feature type="transmembrane region" description="Helical" evidence="1">
    <location>
        <begin position="240"/>
        <end position="260"/>
    </location>
</feature>
<protein>
    <recommendedName>
        <fullName evidence="2">DUF6533 domain-containing protein</fullName>
    </recommendedName>
</protein>
<evidence type="ECO:0000256" key="1">
    <source>
        <dbReference type="SAM" id="Phobius"/>
    </source>
</evidence>
<gene>
    <name evidence="3" type="ORF">CERSUDRAFT_69651</name>
</gene>
<dbReference type="EMBL" id="KB445827">
    <property type="protein sequence ID" value="EMD30961.1"/>
    <property type="molecule type" value="Genomic_DNA"/>
</dbReference>
<feature type="domain" description="DUF6533" evidence="2">
    <location>
        <begin position="16"/>
        <end position="60"/>
    </location>
</feature>
<sequence length="324" mass="36090">MDSAITALHDAQATRYLSAAGLVVLLYDYVLTVHEEVRLVWPAPRSAAKWTFLVNRYFVIAMQLVVAYEMCGFVGDAFSDAVSIARCRRFIFGCGVLAMASVGIANTLILHRVVILWDHRALILKIVIAGLVFGLSAQLIAIVITLLEVIPSASWSSAAGMCILTQSSHIYVVVWACPMLFELLVLVSMILNALDRPRAAHQQLTQALHRDGTSYFLTITVLRIFNLAVSVTAIRRPSQMFLGVFFVWAMTSTILNRSLLSFRHAELKSYEPLLIGRASPFTMPKLGAGNDVWGPQKYLRSHRRRSSEGAWRAQVWEPELGEII</sequence>
<dbReference type="OrthoDB" id="3251775at2759"/>